<keyword evidence="1" id="KW-0472">Membrane</keyword>
<keyword evidence="3" id="KW-1185">Reference proteome</keyword>
<organism evidence="2 3">
    <name type="scientific">Flavobacterium limi</name>
    <dbReference type="NCBI Taxonomy" id="2045105"/>
    <lineage>
        <taxon>Bacteria</taxon>
        <taxon>Pseudomonadati</taxon>
        <taxon>Bacteroidota</taxon>
        <taxon>Flavobacteriia</taxon>
        <taxon>Flavobacteriales</taxon>
        <taxon>Flavobacteriaceae</taxon>
        <taxon>Flavobacterium</taxon>
    </lineage>
</organism>
<dbReference type="Proteomes" id="UP000655016">
    <property type="component" value="Unassembled WGS sequence"/>
</dbReference>
<feature type="transmembrane region" description="Helical" evidence="1">
    <location>
        <begin position="7"/>
        <end position="26"/>
    </location>
</feature>
<reference evidence="3" key="1">
    <citation type="journal article" date="2019" name="Int. J. Syst. Evol. Microbiol.">
        <title>The Global Catalogue of Microorganisms (GCM) 10K type strain sequencing project: providing services to taxonomists for standard genome sequencing and annotation.</title>
        <authorList>
            <consortium name="The Broad Institute Genomics Platform"/>
            <consortium name="The Broad Institute Genome Sequencing Center for Infectious Disease"/>
            <person name="Wu L."/>
            <person name="Ma J."/>
        </authorList>
    </citation>
    <scope>NUCLEOTIDE SEQUENCE [LARGE SCALE GENOMIC DNA]</scope>
    <source>
        <strain evidence="3">CGMCC 1.16060</strain>
    </source>
</reference>
<name>A0ABQ1U6W5_9FLAO</name>
<comment type="caution">
    <text evidence="2">The sequence shown here is derived from an EMBL/GenBank/DDBJ whole genome shotgun (WGS) entry which is preliminary data.</text>
</comment>
<evidence type="ECO:0000313" key="3">
    <source>
        <dbReference type="Proteomes" id="UP000655016"/>
    </source>
</evidence>
<evidence type="ECO:0000313" key="2">
    <source>
        <dbReference type="EMBL" id="GGF10418.1"/>
    </source>
</evidence>
<protein>
    <recommendedName>
        <fullName evidence="4">Type II secretion system protein GspC N-terminal domain-containing protein</fullName>
    </recommendedName>
</protein>
<evidence type="ECO:0008006" key="4">
    <source>
        <dbReference type="Google" id="ProtNLM"/>
    </source>
</evidence>
<sequence>MKNKKNIYILLPIVLLVWGGVLYQLFSFTSEDEVNVVENREFAIKPLKIKERQTFAINVNYRDPFLGKMYAPEKAVKKTQSSKANKKPKPEETIVWPTILYKGMISDSKDKKKVFILIIDGKNYYMKTGDTQNEVFLKDGNKESVYVKYKGNLNLIMLGD</sequence>
<accession>A0ABQ1U6W5</accession>
<dbReference type="RefSeq" id="WP_163394149.1">
    <property type="nucleotide sequence ID" value="NZ_BMKP01000004.1"/>
</dbReference>
<proteinExistence type="predicted"/>
<keyword evidence="1" id="KW-0812">Transmembrane</keyword>
<gene>
    <name evidence="2" type="ORF">GCM10011518_19510</name>
</gene>
<evidence type="ECO:0000256" key="1">
    <source>
        <dbReference type="SAM" id="Phobius"/>
    </source>
</evidence>
<keyword evidence="1" id="KW-1133">Transmembrane helix</keyword>
<dbReference type="EMBL" id="BMKP01000004">
    <property type="protein sequence ID" value="GGF10418.1"/>
    <property type="molecule type" value="Genomic_DNA"/>
</dbReference>